<keyword evidence="3" id="KW-0560">Oxidoreductase</keyword>
<dbReference type="VEuPathDB" id="FungiDB:AB675_8653"/>
<dbReference type="PRINTS" id="PR00080">
    <property type="entry name" value="SDRFAMILY"/>
</dbReference>
<dbReference type="PANTHER" id="PTHR44229:SF4">
    <property type="entry name" value="15-HYDROXYPROSTAGLANDIN DEHYDROGENASE [NAD(+)]"/>
    <property type="match status" value="1"/>
</dbReference>
<dbReference type="PRINTS" id="PR00081">
    <property type="entry name" value="GDHRDH"/>
</dbReference>
<accession>A0A0N1HWL1</accession>
<evidence type="ECO:0000256" key="2">
    <source>
        <dbReference type="ARBA" id="ARBA00022857"/>
    </source>
</evidence>
<protein>
    <submittedName>
        <fullName evidence="5">15-hydroxyprostaglandin dehydrogenase [NAD(+)]</fullName>
    </submittedName>
</protein>
<dbReference type="InterPro" id="IPR002347">
    <property type="entry name" value="SDR_fam"/>
</dbReference>
<organism evidence="5 6">
    <name type="scientific">Cyphellophora attinorum</name>
    <dbReference type="NCBI Taxonomy" id="1664694"/>
    <lineage>
        <taxon>Eukaryota</taxon>
        <taxon>Fungi</taxon>
        <taxon>Dikarya</taxon>
        <taxon>Ascomycota</taxon>
        <taxon>Pezizomycotina</taxon>
        <taxon>Eurotiomycetes</taxon>
        <taxon>Chaetothyriomycetidae</taxon>
        <taxon>Chaetothyriales</taxon>
        <taxon>Cyphellophoraceae</taxon>
        <taxon>Cyphellophora</taxon>
    </lineage>
</organism>
<evidence type="ECO:0000256" key="4">
    <source>
        <dbReference type="RuleBase" id="RU000363"/>
    </source>
</evidence>
<dbReference type="Proteomes" id="UP000038010">
    <property type="component" value="Unassembled WGS sequence"/>
</dbReference>
<dbReference type="RefSeq" id="XP_018004590.1">
    <property type="nucleotide sequence ID" value="XM_018149117.1"/>
</dbReference>
<gene>
    <name evidence="5" type="ORF">AB675_8653</name>
</gene>
<comment type="caution">
    <text evidence="5">The sequence shown here is derived from an EMBL/GenBank/DDBJ whole genome shotgun (WGS) entry which is preliminary data.</text>
</comment>
<evidence type="ECO:0000256" key="1">
    <source>
        <dbReference type="ARBA" id="ARBA00006484"/>
    </source>
</evidence>
<dbReference type="SUPFAM" id="SSF51735">
    <property type="entry name" value="NAD(P)-binding Rossmann-fold domains"/>
    <property type="match status" value="1"/>
</dbReference>
<evidence type="ECO:0000313" key="6">
    <source>
        <dbReference type="Proteomes" id="UP000038010"/>
    </source>
</evidence>
<sequence length="288" mass="30542">MGSVGPGTGKVAIVTGAASGMGTDLARDLLKQGWKVGCLDLNEAAGQKLVSDYGDQALFVKCNVGDYDSQGNAFAAVFDKWGRIDALLANAGIVDRSSVYILGHRNSKALPPAPDVSTTTVDYLGVVYGTQLAIHFMRQNPTPGGQIVATASIAAVHPHSTYPEYCGAKAAVLQFCRTVAPVIKDKDNISINVVLPGIVDTPIVPQEMKDAVSPDCMTPSATIVRAYNMFLDDKSRTGQVAECSVDKVLLLEDPPLANGRYTKRACTVWDPLFKMMHGENSGLGEAIP</sequence>
<proteinExistence type="inferred from homology"/>
<name>A0A0N1HWL1_9EURO</name>
<dbReference type="EMBL" id="LFJN01000003">
    <property type="protein sequence ID" value="KPI44627.1"/>
    <property type="molecule type" value="Genomic_DNA"/>
</dbReference>
<dbReference type="PROSITE" id="PS00061">
    <property type="entry name" value="ADH_SHORT"/>
    <property type="match status" value="1"/>
</dbReference>
<dbReference type="AlphaFoldDB" id="A0A0N1HWL1"/>
<dbReference type="GO" id="GO:0005737">
    <property type="term" value="C:cytoplasm"/>
    <property type="evidence" value="ECO:0007669"/>
    <property type="project" value="TreeGrafter"/>
</dbReference>
<dbReference type="GeneID" id="28740997"/>
<dbReference type="Gene3D" id="3.40.50.720">
    <property type="entry name" value="NAD(P)-binding Rossmann-like Domain"/>
    <property type="match status" value="1"/>
</dbReference>
<keyword evidence="6" id="KW-1185">Reference proteome</keyword>
<reference evidence="5 6" key="1">
    <citation type="submission" date="2015-06" db="EMBL/GenBank/DDBJ databases">
        <title>Draft genome of the ant-associated black yeast Phialophora attae CBS 131958.</title>
        <authorList>
            <person name="Moreno L.F."/>
            <person name="Stielow B.J."/>
            <person name="de Hoog S."/>
            <person name="Vicente V.A."/>
            <person name="Weiss V.A."/>
            <person name="de Vries M."/>
            <person name="Cruz L.M."/>
            <person name="Souza E.M."/>
        </authorList>
    </citation>
    <scope>NUCLEOTIDE SEQUENCE [LARGE SCALE GENOMIC DNA]</scope>
    <source>
        <strain evidence="5 6">CBS 131958</strain>
    </source>
</reference>
<dbReference type="OrthoDB" id="5371740at2759"/>
<comment type="similarity">
    <text evidence="1 4">Belongs to the short-chain dehydrogenases/reductases (SDR) family.</text>
</comment>
<dbReference type="InterPro" id="IPR036291">
    <property type="entry name" value="NAD(P)-bd_dom_sf"/>
</dbReference>
<dbReference type="STRING" id="1664694.A0A0N1HWL1"/>
<dbReference type="Pfam" id="PF00106">
    <property type="entry name" value="adh_short"/>
    <property type="match status" value="1"/>
</dbReference>
<keyword evidence="2" id="KW-0521">NADP</keyword>
<dbReference type="PANTHER" id="PTHR44229">
    <property type="entry name" value="15-HYDROXYPROSTAGLANDIN DEHYDROGENASE [NAD(+)]"/>
    <property type="match status" value="1"/>
</dbReference>
<dbReference type="GO" id="GO:0016491">
    <property type="term" value="F:oxidoreductase activity"/>
    <property type="evidence" value="ECO:0007669"/>
    <property type="project" value="UniProtKB-KW"/>
</dbReference>
<dbReference type="InterPro" id="IPR020904">
    <property type="entry name" value="Sc_DH/Rdtase_CS"/>
</dbReference>
<evidence type="ECO:0000256" key="3">
    <source>
        <dbReference type="ARBA" id="ARBA00023002"/>
    </source>
</evidence>
<evidence type="ECO:0000313" key="5">
    <source>
        <dbReference type="EMBL" id="KPI44627.1"/>
    </source>
</evidence>